<dbReference type="SUPFAM" id="SSF50965">
    <property type="entry name" value="Galactose oxidase, central domain"/>
    <property type="match status" value="1"/>
</dbReference>
<gene>
    <name evidence="6" type="ORF">TT172_LOCUS7553</name>
</gene>
<dbReference type="InterPro" id="IPR011043">
    <property type="entry name" value="Gal_Oxase/kelch_b-propeller"/>
</dbReference>
<name>A0A3S4F285_9PEZI</name>
<feature type="region of interest" description="Disordered" evidence="3">
    <location>
        <begin position="580"/>
        <end position="606"/>
    </location>
</feature>
<feature type="compositionally biased region" description="Basic and acidic residues" evidence="3">
    <location>
        <begin position="886"/>
        <end position="895"/>
    </location>
</feature>
<feature type="region of interest" description="Disordered" evidence="3">
    <location>
        <begin position="771"/>
        <end position="819"/>
    </location>
</feature>
<dbReference type="PANTHER" id="PTHR46228">
    <property type="entry name" value="KELCH DOMAIN-CONTAINING PROTEIN"/>
    <property type="match status" value="1"/>
</dbReference>
<reference evidence="6 7" key="1">
    <citation type="submission" date="2018-04" db="EMBL/GenBank/DDBJ databases">
        <authorList>
            <person name="Huttner S."/>
            <person name="Dainat J."/>
        </authorList>
    </citation>
    <scope>NUCLEOTIDE SEQUENCE [LARGE SCALE GENOMIC DNA]</scope>
</reference>
<feature type="compositionally biased region" description="Polar residues" evidence="3">
    <location>
        <begin position="591"/>
        <end position="601"/>
    </location>
</feature>
<feature type="region of interest" description="Disordered" evidence="3">
    <location>
        <begin position="665"/>
        <end position="746"/>
    </location>
</feature>
<evidence type="ECO:0000256" key="1">
    <source>
        <dbReference type="ARBA" id="ARBA00022441"/>
    </source>
</evidence>
<dbReference type="Gene3D" id="2.120.10.80">
    <property type="entry name" value="Kelch-type beta propeller"/>
    <property type="match status" value="1"/>
</dbReference>
<proteinExistence type="predicted"/>
<evidence type="ECO:0000256" key="2">
    <source>
        <dbReference type="ARBA" id="ARBA00022737"/>
    </source>
</evidence>
<keyword evidence="1" id="KW-0880">Kelch repeat</keyword>
<evidence type="ECO:0000256" key="3">
    <source>
        <dbReference type="SAM" id="MobiDB-lite"/>
    </source>
</evidence>
<keyword evidence="5" id="KW-0732">Signal</keyword>
<keyword evidence="4" id="KW-1133">Transmembrane helix</keyword>
<feature type="compositionally biased region" description="Polar residues" evidence="3">
    <location>
        <begin position="772"/>
        <end position="782"/>
    </location>
</feature>
<feature type="region of interest" description="Disordered" evidence="3">
    <location>
        <begin position="625"/>
        <end position="652"/>
    </location>
</feature>
<dbReference type="InterPro" id="IPR015915">
    <property type="entry name" value="Kelch-typ_b-propeller"/>
</dbReference>
<dbReference type="PANTHER" id="PTHR46228:SF2">
    <property type="entry name" value="KELCH REPEAT PROTEIN (AFU_ORTHOLOGUE AFUA_4G14350)"/>
    <property type="match status" value="1"/>
</dbReference>
<dbReference type="AlphaFoldDB" id="A0A3S4F285"/>
<evidence type="ECO:0000313" key="7">
    <source>
        <dbReference type="Proteomes" id="UP000289323"/>
    </source>
</evidence>
<feature type="compositionally biased region" description="Pro residues" evidence="3">
    <location>
        <begin position="676"/>
        <end position="692"/>
    </location>
</feature>
<feature type="region of interest" description="Disordered" evidence="3">
    <location>
        <begin position="862"/>
        <end position="895"/>
    </location>
</feature>
<feature type="compositionally biased region" description="Low complexity" evidence="3">
    <location>
        <begin position="642"/>
        <end position="652"/>
    </location>
</feature>
<dbReference type="Proteomes" id="UP000289323">
    <property type="component" value="Unassembled WGS sequence"/>
</dbReference>
<feature type="signal peptide" evidence="5">
    <location>
        <begin position="1"/>
        <end position="19"/>
    </location>
</feature>
<feature type="compositionally biased region" description="Low complexity" evidence="3">
    <location>
        <begin position="713"/>
        <end position="746"/>
    </location>
</feature>
<keyword evidence="4" id="KW-0812">Transmembrane</keyword>
<accession>A0A3S4F285</accession>
<keyword evidence="2" id="KW-0677">Repeat</keyword>
<feature type="transmembrane region" description="Helical" evidence="4">
    <location>
        <begin position="520"/>
        <end position="544"/>
    </location>
</feature>
<dbReference type="EMBL" id="OUUZ01000015">
    <property type="protein sequence ID" value="SPQ25134.1"/>
    <property type="molecule type" value="Genomic_DNA"/>
</dbReference>
<keyword evidence="4" id="KW-0472">Membrane</keyword>
<protein>
    <submittedName>
        <fullName evidence="6">33dd8feb-7f4b-4405-b8ed-c086f6db1028</fullName>
    </submittedName>
</protein>
<evidence type="ECO:0000313" key="6">
    <source>
        <dbReference type="EMBL" id="SPQ25134.1"/>
    </source>
</evidence>
<feature type="chain" id="PRO_5018557513" evidence="5">
    <location>
        <begin position="20"/>
        <end position="895"/>
    </location>
</feature>
<evidence type="ECO:0000256" key="4">
    <source>
        <dbReference type="SAM" id="Phobius"/>
    </source>
</evidence>
<sequence length="895" mass="92972">MFGPGLLVAVVALASPVFGQTAWQPNQVNTRICQWLQFGAAVLRDTVYLNGGDLWWEPGFADGSTGPAVTDNNRLGVIYTLNFSTPFNTTQNISAILGTLATGGGDANNRAPNYVDGALLGNDNEFFVYGGLPQKSDAFTPPPGHSVLAYNKYQYGAPKPGFTSYFYNKDLGPNVTRYVAYGGAASAPSENLAWYFSGLRSPSGGEIYYPGTGNATTTASNVSSTLITLDMATQLQETFTNDTLPQAIPGRADPELVWVPVGSKGILVVLGGVVYPDFSERSQTSANQTASELQSPSFMSTIDIYDVASRKWYTQKTTGGPGQRTRGCAVVARAQDGSSFNIYYYGGYDGLHQDQPFSDEVWVLSLPSFTWVLLANSTVEGRAGHKCVAPYPDQMMVIGGYPHPQGLVTSCLTETIRVFNLSAGTWLDRYDPAIYSNYTVPSAVHEKIGGSGTGGATATTPSPSGFDSTELAKVFATPYPVTKIATYYPYPSVGPVNNTNPNVGPTPSAPSSGGGGLPSYLPPVLGVVLGLVFFTMVAVLILLWRRRRLLRAGTASEVGTEYTTPSRAFIKWWLRGQPAQPAQPSEAKAPTVTSSDYTPASSAEPDTLAVAPRPIAEMMDTGVPLPVELPADTSPPAELQGNNNNPLAPAASLNPAALYPTTHQTDHAATTTTTPSPYPTPSPPHPTPPPVPVDNESPVFYRPDSDALGQPLSAGATSTAGTTTATTSPTTPATATATATGTGSAAAAARSTKVLSGISNLSERDRAHLRQISDTTVSSVTTAPSGSVAGNNNGAGGRASYGSAAPLGSDGGGEGGRMRIVVGGADDRGIVESPAAVSPPTAGPVQGGGEFLAAAGRLLVGQGQGQGQQGMGSPLRRSVFSEDISDGEHGSGRGG</sequence>
<evidence type="ECO:0000256" key="5">
    <source>
        <dbReference type="SAM" id="SignalP"/>
    </source>
</evidence>
<feature type="compositionally biased region" description="Low complexity" evidence="3">
    <location>
        <begin position="783"/>
        <end position="792"/>
    </location>
</feature>
<organism evidence="6 7">
    <name type="scientific">Thermothielavioides terrestris</name>
    <dbReference type="NCBI Taxonomy" id="2587410"/>
    <lineage>
        <taxon>Eukaryota</taxon>
        <taxon>Fungi</taxon>
        <taxon>Dikarya</taxon>
        <taxon>Ascomycota</taxon>
        <taxon>Pezizomycotina</taxon>
        <taxon>Sordariomycetes</taxon>
        <taxon>Sordariomycetidae</taxon>
        <taxon>Sordariales</taxon>
        <taxon>Chaetomiaceae</taxon>
        <taxon>Thermothielavioides</taxon>
    </lineage>
</organism>
<feature type="compositionally biased region" description="Low complexity" evidence="3">
    <location>
        <begin position="665"/>
        <end position="675"/>
    </location>
</feature>